<protein>
    <submittedName>
        <fullName evidence="8">Transcription factor tau subunit sfc1</fullName>
    </submittedName>
</protein>
<feature type="region of interest" description="Disordered" evidence="5">
    <location>
        <begin position="240"/>
        <end position="276"/>
    </location>
</feature>
<dbReference type="InterPro" id="IPR040454">
    <property type="entry name" value="TF_IIIC_Tfc1/Sfc1"/>
</dbReference>
<evidence type="ECO:0000313" key="8">
    <source>
        <dbReference type="EMBL" id="KAF5688850.1"/>
    </source>
</evidence>
<dbReference type="GO" id="GO:0000127">
    <property type="term" value="C:transcription factor TFIIIC complex"/>
    <property type="evidence" value="ECO:0007669"/>
    <property type="project" value="InterPro"/>
</dbReference>
<comment type="subcellular location">
    <subcellularLocation>
        <location evidence="1">Nucleus</location>
    </subcellularLocation>
</comment>
<feature type="compositionally biased region" description="Polar residues" evidence="5">
    <location>
        <begin position="262"/>
        <end position="272"/>
    </location>
</feature>
<keyword evidence="9" id="KW-1185">Reference proteome</keyword>
<dbReference type="InterPro" id="IPR042536">
    <property type="entry name" value="TFIIIC_tauA_Sfc1"/>
</dbReference>
<reference evidence="9" key="1">
    <citation type="journal article" date="2020" name="BMC Genomics">
        <title>Correction to: Identification and distribution of gene clusters required for synthesis of sphingolipid metabolism inhibitors in diverse species of the filamentous fungus Fusarium.</title>
        <authorList>
            <person name="Kim H.S."/>
            <person name="Lohmar J.M."/>
            <person name="Busman M."/>
            <person name="Brown D.W."/>
            <person name="Naumann T.A."/>
            <person name="Divon H.H."/>
            <person name="Lysoe E."/>
            <person name="Uhlig S."/>
            <person name="Proctor R.H."/>
        </authorList>
    </citation>
    <scope>NUCLEOTIDE SEQUENCE [LARGE SCALE GENOMIC DNA]</scope>
    <source>
        <strain evidence="9">NRRL 25331</strain>
    </source>
</reference>
<feature type="compositionally biased region" description="Acidic residues" evidence="5">
    <location>
        <begin position="699"/>
        <end position="713"/>
    </location>
</feature>
<dbReference type="AlphaFoldDB" id="A0A8H5XA86"/>
<feature type="region of interest" description="Disordered" evidence="5">
    <location>
        <begin position="644"/>
        <end position="729"/>
    </location>
</feature>
<dbReference type="Pfam" id="PF17682">
    <property type="entry name" value="Tau95_N"/>
    <property type="match status" value="1"/>
</dbReference>
<organism evidence="8 9">
    <name type="scientific">Fusarium circinatum</name>
    <name type="common">Pitch canker fungus</name>
    <name type="synonym">Gibberella circinata</name>
    <dbReference type="NCBI Taxonomy" id="48490"/>
    <lineage>
        <taxon>Eukaryota</taxon>
        <taxon>Fungi</taxon>
        <taxon>Dikarya</taxon>
        <taxon>Ascomycota</taxon>
        <taxon>Pezizomycotina</taxon>
        <taxon>Sordariomycetes</taxon>
        <taxon>Hypocreomycetidae</taxon>
        <taxon>Hypocreales</taxon>
        <taxon>Nectriaceae</taxon>
        <taxon>Fusarium</taxon>
        <taxon>Fusarium fujikuroi species complex</taxon>
    </lineage>
</organism>
<sequence length="729" mass="82553">MQEKNDEALNQPELKIFGRRKRSKIKGREEQVRTGSGTKKKKCQGRGVVEMLTAASDSSLVVVDEEIGNLSYFQVQNRKDIEYRSAKKWASRESVGVPLVLPGNKHSALSRMRSHSEIKGTCWQAKMEVSSDENGYESLNDTQLENDNGERANDSVHPDSAPRYTVPSRAIGAVEIPAVVENIDRTVKAFGRVPNLQHVMDAGRNSIPLYLTPEIPFCKPIMSHNARSHNVVLKITVPKRTGRKRKRGTDGPWEGDVDINNAEDQPQGNDGVSSYARLDDPKVLRRTMADNVDKYQIEAVGVIRNTHRFRGLADFYWDMSKSSFAQRYVDKVLPGDVDKIKEFKFQPGTDKGPNVDILPPPMFTHMSLPFNYQYAQNPYVRATEDGGTVNTTAVKQVGYFIGAEDPAPAGPQLEPDMTDPRMVEIMAELEAAFEERPVWTRRSLLNHLGGKLKNWNELKKYLNYAAYQFKGGPWRDGVVPYGIDPRSDPKYRTYQTLMFKLPKQKRAQRGQTWKSLRKVQMGPLKEFLEELSESHVFDGDTFHTDGKVWQVCDITDPLLKDLLENAAIRPEWDPSSGWYHGGLWAKVKAIMKTKLVAIQFDRHLTREDFAMTLQAGDQTPMRSNQATFHLPLPNLRLTDEELTQLRGRQPTKKNKHKGYSVRVRDPNAGPKRAPAEETRAAERGEEEARILEEMGSGNDDSDDEDSGDDEDGDITAVRDEDIDREMMYG</sequence>
<name>A0A8H5XA86_FUSCI</name>
<evidence type="ECO:0000313" key="9">
    <source>
        <dbReference type="Proteomes" id="UP000572754"/>
    </source>
</evidence>
<feature type="region of interest" description="Disordered" evidence="5">
    <location>
        <begin position="1"/>
        <end position="41"/>
    </location>
</feature>
<dbReference type="GO" id="GO:0005634">
    <property type="term" value="C:nucleus"/>
    <property type="evidence" value="ECO:0007669"/>
    <property type="project" value="UniProtKB-SubCell"/>
</dbReference>
<dbReference type="GO" id="GO:0006384">
    <property type="term" value="P:transcription initiation at RNA polymerase III promoter"/>
    <property type="evidence" value="ECO:0007669"/>
    <property type="project" value="InterPro"/>
</dbReference>
<dbReference type="GO" id="GO:0001002">
    <property type="term" value="F:RNA polymerase III type 1 promoter sequence-specific DNA binding"/>
    <property type="evidence" value="ECO:0007669"/>
    <property type="project" value="TreeGrafter"/>
</dbReference>
<dbReference type="EMBL" id="JAAQPE010000055">
    <property type="protein sequence ID" value="KAF5688850.1"/>
    <property type="molecule type" value="Genomic_DNA"/>
</dbReference>
<dbReference type="InterPro" id="IPR019136">
    <property type="entry name" value="TF_IIIC_su-5_HTH"/>
</dbReference>
<feature type="compositionally biased region" description="Basic and acidic residues" evidence="5">
    <location>
        <begin position="673"/>
        <end position="692"/>
    </location>
</feature>
<dbReference type="PANTHER" id="PTHR13230">
    <property type="entry name" value="GENERAL TRANSCRIPTION FACTOR IIIC, POLYPEPTIDE 5"/>
    <property type="match status" value="1"/>
</dbReference>
<feature type="compositionally biased region" description="Basic and acidic residues" evidence="5">
    <location>
        <begin position="148"/>
        <end position="157"/>
    </location>
</feature>
<evidence type="ECO:0000256" key="3">
    <source>
        <dbReference type="ARBA" id="ARBA00023163"/>
    </source>
</evidence>
<dbReference type="GO" id="GO:0001003">
    <property type="term" value="F:RNA polymerase III type 2 promoter sequence-specific DNA binding"/>
    <property type="evidence" value="ECO:0007669"/>
    <property type="project" value="TreeGrafter"/>
</dbReference>
<feature type="region of interest" description="Disordered" evidence="5">
    <location>
        <begin position="134"/>
        <end position="163"/>
    </location>
</feature>
<dbReference type="Gene3D" id="3.30.200.160">
    <property type="entry name" value="TFIIIC, subcomplex tauA, subunit Sfc1, barrel domain"/>
    <property type="match status" value="1"/>
</dbReference>
<comment type="caution">
    <text evidence="8">The sequence shown here is derived from an EMBL/GenBank/DDBJ whole genome shotgun (WGS) entry which is preliminary data.</text>
</comment>
<accession>A0A8H5XA86</accession>
<dbReference type="Proteomes" id="UP000572754">
    <property type="component" value="Unassembled WGS sequence"/>
</dbReference>
<dbReference type="InterPro" id="IPR041499">
    <property type="entry name" value="Tfc1/Sfc1_N"/>
</dbReference>
<keyword evidence="3" id="KW-0804">Transcription</keyword>
<evidence type="ECO:0000259" key="7">
    <source>
        <dbReference type="Pfam" id="PF17682"/>
    </source>
</evidence>
<feature type="domain" description="Transcription factor IIIC subunit Tfc1/Sfc1 triple barrel" evidence="7">
    <location>
        <begin position="173"/>
        <end position="317"/>
    </location>
</feature>
<keyword evidence="2" id="KW-0238">DNA-binding</keyword>
<proteinExistence type="predicted"/>
<reference evidence="8 9" key="2">
    <citation type="submission" date="2020-05" db="EMBL/GenBank/DDBJ databases">
        <title>Identification and distribution of gene clusters putatively required for synthesis of sphingolipid metabolism inhibitors in phylogenetically diverse species of the filamentous fungus Fusarium.</title>
        <authorList>
            <person name="Kim H.-S."/>
            <person name="Busman M."/>
            <person name="Brown D.W."/>
            <person name="Divon H."/>
            <person name="Uhlig S."/>
            <person name="Proctor R.H."/>
        </authorList>
    </citation>
    <scope>NUCLEOTIDE SEQUENCE [LARGE SCALE GENOMIC DNA]</scope>
    <source>
        <strain evidence="8 9">NRRL 25331</strain>
    </source>
</reference>
<dbReference type="Pfam" id="PF09734">
    <property type="entry name" value="Tau95"/>
    <property type="match status" value="1"/>
</dbReference>
<evidence type="ECO:0000256" key="2">
    <source>
        <dbReference type="ARBA" id="ARBA00023125"/>
    </source>
</evidence>
<feature type="compositionally biased region" description="Basic and acidic residues" evidence="5">
    <location>
        <begin position="716"/>
        <end position="729"/>
    </location>
</feature>
<evidence type="ECO:0000256" key="1">
    <source>
        <dbReference type="ARBA" id="ARBA00004123"/>
    </source>
</evidence>
<gene>
    <name evidence="8" type="ORF">FCIRC_1659</name>
</gene>
<evidence type="ECO:0000256" key="5">
    <source>
        <dbReference type="SAM" id="MobiDB-lite"/>
    </source>
</evidence>
<feature type="compositionally biased region" description="Polar residues" evidence="5">
    <location>
        <begin position="137"/>
        <end position="146"/>
    </location>
</feature>
<dbReference type="PANTHER" id="PTHR13230:SF5">
    <property type="entry name" value="GENERAL TRANSCRIPTION FACTOR 3C POLYPEPTIDE 5"/>
    <property type="match status" value="1"/>
</dbReference>
<evidence type="ECO:0000256" key="4">
    <source>
        <dbReference type="ARBA" id="ARBA00023242"/>
    </source>
</evidence>
<keyword evidence="4" id="KW-0539">Nucleus</keyword>
<evidence type="ECO:0000259" key="6">
    <source>
        <dbReference type="Pfam" id="PF09734"/>
    </source>
</evidence>
<feature type="compositionally biased region" description="Basic residues" evidence="5">
    <location>
        <begin position="649"/>
        <end position="659"/>
    </location>
</feature>
<feature type="domain" description="Transcription factor IIIC subunit 5 HTH" evidence="6">
    <location>
        <begin position="357"/>
        <end position="500"/>
    </location>
</feature>